<keyword evidence="1" id="KW-1133">Transmembrane helix</keyword>
<proteinExistence type="predicted"/>
<accession>A0A7W8HGV8</accession>
<feature type="transmembrane region" description="Helical" evidence="1">
    <location>
        <begin position="64"/>
        <end position="89"/>
    </location>
</feature>
<evidence type="ECO:0000313" key="2">
    <source>
        <dbReference type="EMBL" id="MBB5271839.1"/>
    </source>
</evidence>
<sequence>MSASLPTPMMVHLFAALAALLLGAWQLLAARRGARHRTVGYLWLLAMLVTSLSSFWLRSGLGVAWLAGFSPIHALSVFTLVSLAMALFHARARDFRRHRRWIAGAYAGLVVAGIIAAALPGRALHAMLFVELPRLVVAAAAQQF</sequence>
<dbReference type="InterPro" id="IPR018750">
    <property type="entry name" value="DUF2306_membrane"/>
</dbReference>
<dbReference type="Pfam" id="PF10067">
    <property type="entry name" value="DUF2306"/>
    <property type="match status" value="1"/>
</dbReference>
<evidence type="ECO:0000313" key="3">
    <source>
        <dbReference type="Proteomes" id="UP000532440"/>
    </source>
</evidence>
<reference evidence="2 3" key="1">
    <citation type="submission" date="2020-08" db="EMBL/GenBank/DDBJ databases">
        <title>Genomic Encyclopedia of Type Strains, Phase IV (KMG-IV): sequencing the most valuable type-strain genomes for metagenomic binning, comparative biology and taxonomic classification.</title>
        <authorList>
            <person name="Goeker M."/>
        </authorList>
    </citation>
    <scope>NUCLEOTIDE SEQUENCE [LARGE SCALE GENOMIC DNA]</scope>
    <source>
        <strain evidence="2 3">DSM 29781</strain>
    </source>
</reference>
<keyword evidence="3" id="KW-1185">Reference proteome</keyword>
<comment type="caution">
    <text evidence="2">The sequence shown here is derived from an EMBL/GenBank/DDBJ whole genome shotgun (WGS) entry which is preliminary data.</text>
</comment>
<organism evidence="2 3">
    <name type="scientific">Quisquiliibacterium transsilvanicum</name>
    <dbReference type="NCBI Taxonomy" id="1549638"/>
    <lineage>
        <taxon>Bacteria</taxon>
        <taxon>Pseudomonadati</taxon>
        <taxon>Pseudomonadota</taxon>
        <taxon>Betaproteobacteria</taxon>
        <taxon>Burkholderiales</taxon>
        <taxon>Burkholderiaceae</taxon>
        <taxon>Quisquiliibacterium</taxon>
    </lineage>
</organism>
<name>A0A7W8HGV8_9BURK</name>
<dbReference type="Proteomes" id="UP000532440">
    <property type="component" value="Unassembled WGS sequence"/>
</dbReference>
<feature type="transmembrane region" description="Helical" evidence="1">
    <location>
        <begin position="39"/>
        <end position="57"/>
    </location>
</feature>
<keyword evidence="1" id="KW-0812">Transmembrane</keyword>
<protein>
    <submittedName>
        <fullName evidence="2">Putative membrane protein</fullName>
    </submittedName>
</protein>
<feature type="transmembrane region" description="Helical" evidence="1">
    <location>
        <begin position="101"/>
        <end position="119"/>
    </location>
</feature>
<dbReference type="RefSeq" id="WP_183966567.1">
    <property type="nucleotide sequence ID" value="NZ_BAABEW010000001.1"/>
</dbReference>
<gene>
    <name evidence="2" type="ORF">HNQ70_001849</name>
</gene>
<keyword evidence="1" id="KW-0472">Membrane</keyword>
<evidence type="ECO:0000256" key="1">
    <source>
        <dbReference type="SAM" id="Phobius"/>
    </source>
</evidence>
<dbReference type="EMBL" id="JACHGB010000003">
    <property type="protein sequence ID" value="MBB5271839.1"/>
    <property type="molecule type" value="Genomic_DNA"/>
</dbReference>
<dbReference type="AlphaFoldDB" id="A0A7W8HGV8"/>